<dbReference type="Gene3D" id="3.90.1570.10">
    <property type="entry name" value="tt1808, chain A"/>
    <property type="match status" value="1"/>
</dbReference>
<dbReference type="KEGG" id="ggr:HKW67_02885"/>
<keyword evidence="2" id="KW-0255">Endonuclease</keyword>
<evidence type="ECO:0000313" key="3">
    <source>
        <dbReference type="Proteomes" id="UP000500938"/>
    </source>
</evidence>
<protein>
    <submittedName>
        <fullName evidence="2">Uma2 family endonuclease</fullName>
    </submittedName>
</protein>
<keyword evidence="3" id="KW-1185">Reference proteome</keyword>
<dbReference type="InterPro" id="IPR011335">
    <property type="entry name" value="Restrct_endonuc-II-like"/>
</dbReference>
<keyword evidence="2" id="KW-0378">Hydrolase</keyword>
<keyword evidence="2" id="KW-0540">Nuclease</keyword>
<dbReference type="PANTHER" id="PTHR34107">
    <property type="entry name" value="SLL0198 PROTEIN-RELATED"/>
    <property type="match status" value="1"/>
</dbReference>
<name>A0A6M4IKZ0_9BACT</name>
<dbReference type="EMBL" id="CP053085">
    <property type="protein sequence ID" value="QJR34538.1"/>
    <property type="molecule type" value="Genomic_DNA"/>
</dbReference>
<feature type="domain" description="Putative restriction endonuclease" evidence="1">
    <location>
        <begin position="13"/>
        <end position="152"/>
    </location>
</feature>
<dbReference type="SUPFAM" id="SSF52980">
    <property type="entry name" value="Restriction endonuclease-like"/>
    <property type="match status" value="1"/>
</dbReference>
<evidence type="ECO:0000313" key="2">
    <source>
        <dbReference type="EMBL" id="QJR34538.1"/>
    </source>
</evidence>
<reference evidence="2 3" key="1">
    <citation type="submission" date="2020-05" db="EMBL/GenBank/DDBJ databases">
        <title>Complete genome sequence of Gemmatimonas greenlandica TET16.</title>
        <authorList>
            <person name="Zeng Y."/>
        </authorList>
    </citation>
    <scope>NUCLEOTIDE SEQUENCE [LARGE SCALE GENOMIC DNA]</scope>
    <source>
        <strain evidence="2 3">TET16</strain>
    </source>
</reference>
<proteinExistence type="predicted"/>
<accession>A0A6M4IKZ0</accession>
<gene>
    <name evidence="2" type="ORF">HKW67_02885</name>
</gene>
<dbReference type="AlphaFoldDB" id="A0A6M4IKZ0"/>
<dbReference type="Pfam" id="PF05685">
    <property type="entry name" value="Uma2"/>
    <property type="match status" value="1"/>
</dbReference>
<dbReference type="InterPro" id="IPR008538">
    <property type="entry name" value="Uma2"/>
</dbReference>
<dbReference type="Proteomes" id="UP000500938">
    <property type="component" value="Chromosome"/>
</dbReference>
<dbReference type="PANTHER" id="PTHR34107:SF4">
    <property type="entry name" value="SLL1222 PROTEIN"/>
    <property type="match status" value="1"/>
</dbReference>
<dbReference type="GO" id="GO:0004519">
    <property type="term" value="F:endonuclease activity"/>
    <property type="evidence" value="ECO:0007669"/>
    <property type="project" value="UniProtKB-KW"/>
</dbReference>
<sequence length="188" mass="21423">MAMPALVADWTIEMLDALPDDGQRYELIDGLLHVTPSPNEGHQDVALELSYRLSAYFVNSDVGKVMISPSNVWRGERNRNRVQPDVYVVKRAEGKRAPYPYHLRDLLLAVEVVSPSNPLLDYQIKRDLYLREGVGEYWVVHPEARNVSRWSGAADPGEVLSTTIRWQPQGMAESFVLDLPSFFEHAFR</sequence>
<dbReference type="InterPro" id="IPR012296">
    <property type="entry name" value="Nuclease_put_TT1808"/>
</dbReference>
<evidence type="ECO:0000259" key="1">
    <source>
        <dbReference type="Pfam" id="PF05685"/>
    </source>
</evidence>
<dbReference type="RefSeq" id="WP_171223964.1">
    <property type="nucleotide sequence ID" value="NZ_CP053085.1"/>
</dbReference>
<organism evidence="2 3">
    <name type="scientific">Gemmatimonas groenlandica</name>
    <dbReference type="NCBI Taxonomy" id="2732249"/>
    <lineage>
        <taxon>Bacteria</taxon>
        <taxon>Pseudomonadati</taxon>
        <taxon>Gemmatimonadota</taxon>
        <taxon>Gemmatimonadia</taxon>
        <taxon>Gemmatimonadales</taxon>
        <taxon>Gemmatimonadaceae</taxon>
        <taxon>Gemmatimonas</taxon>
    </lineage>
</organism>
<dbReference type="CDD" id="cd06260">
    <property type="entry name" value="DUF820-like"/>
    <property type="match status" value="1"/>
</dbReference>